<accession>A0A7I7MCS5</accession>
<dbReference type="RefSeq" id="WP_163723325.1">
    <property type="nucleotide sequence ID" value="NZ_AP022574.1"/>
</dbReference>
<organism evidence="1 2">
    <name type="scientific">Mycolicibacterium psychrotolerans</name>
    <dbReference type="NCBI Taxonomy" id="216929"/>
    <lineage>
        <taxon>Bacteria</taxon>
        <taxon>Bacillati</taxon>
        <taxon>Actinomycetota</taxon>
        <taxon>Actinomycetes</taxon>
        <taxon>Mycobacteriales</taxon>
        <taxon>Mycobacteriaceae</taxon>
        <taxon>Mycolicibacterium</taxon>
    </lineage>
</organism>
<reference evidence="1 2" key="1">
    <citation type="journal article" date="2019" name="Emerg. Microbes Infect.">
        <title>Comprehensive subspecies identification of 175 nontuberculous mycobacteria species based on 7547 genomic profiles.</title>
        <authorList>
            <person name="Matsumoto Y."/>
            <person name="Kinjo T."/>
            <person name="Motooka D."/>
            <person name="Nabeya D."/>
            <person name="Jung N."/>
            <person name="Uechi K."/>
            <person name="Horii T."/>
            <person name="Iida T."/>
            <person name="Fujita J."/>
            <person name="Nakamura S."/>
        </authorList>
    </citation>
    <scope>NUCLEOTIDE SEQUENCE [LARGE SCALE GENOMIC DNA]</scope>
    <source>
        <strain evidence="1 2">JCM 13323</strain>
    </source>
</reference>
<dbReference type="SUPFAM" id="SSF69279">
    <property type="entry name" value="Phage tail proteins"/>
    <property type="match status" value="1"/>
</dbReference>
<name>A0A7I7MCS5_9MYCO</name>
<sequence>MTLAPPPVRLQIYTGPAVPLPAPKVVMDALREVTVESGSGDTQSGFELVFDVPKKSPLNILFLLAGGAAIPVMRVVVAVTVGGTTEVLVDGVVTHHEIKTDGPTSTLRVKGKDLTALMDYIQLDGLPYPAMPPAARVLLVLAKYAFLGCIPLVIPTIVQDIPIPIGRIPRHQGTDYKYVAALAAEAGYAFYIDPGPVPGVSKAYWGPEIRIGVPQPALNAGLDGPHDNVTALNFTFDKEKKEFPVVFIQESTTKAPIPIPLPDISPLNPPLGVVPPLPPKIKFLKDTAKLNPLGAVLKGLSYAAGHSDVVFATGSLDVARYGRVLKSRRLVGVRGAGDAFNGLYYVTQVTHQIKRGAFTQSFGLARNGLLSTVPAVPA</sequence>
<evidence type="ECO:0000313" key="2">
    <source>
        <dbReference type="Proteomes" id="UP000466514"/>
    </source>
</evidence>
<evidence type="ECO:0000313" key="1">
    <source>
        <dbReference type="EMBL" id="BBX69955.1"/>
    </source>
</evidence>
<dbReference type="KEGG" id="mpsc:MPSYJ_34160"/>
<dbReference type="EMBL" id="AP022574">
    <property type="protein sequence ID" value="BBX69955.1"/>
    <property type="molecule type" value="Genomic_DNA"/>
</dbReference>
<keyword evidence="2" id="KW-1185">Reference proteome</keyword>
<gene>
    <name evidence="1" type="ORF">MPSYJ_34160</name>
</gene>
<proteinExistence type="predicted"/>
<dbReference type="AlphaFoldDB" id="A0A7I7MCS5"/>
<protein>
    <submittedName>
        <fullName evidence="1">Uncharacterized protein</fullName>
    </submittedName>
</protein>
<dbReference type="Proteomes" id="UP000466514">
    <property type="component" value="Chromosome"/>
</dbReference>